<evidence type="ECO:0000313" key="3">
    <source>
        <dbReference type="Proteomes" id="UP000317093"/>
    </source>
</evidence>
<protein>
    <submittedName>
        <fullName evidence="2">Uncharacterized protein</fullName>
    </submittedName>
</protein>
<name>A0A518B508_9BACT</name>
<keyword evidence="1" id="KW-0472">Membrane</keyword>
<dbReference type="RefSeq" id="WP_145258566.1">
    <property type="nucleotide sequence ID" value="NZ_CP036279.1"/>
</dbReference>
<reference evidence="2 3" key="1">
    <citation type="submission" date="2019-02" db="EMBL/GenBank/DDBJ databases">
        <title>Deep-cultivation of Planctomycetes and their phenomic and genomic characterization uncovers novel biology.</title>
        <authorList>
            <person name="Wiegand S."/>
            <person name="Jogler M."/>
            <person name="Boedeker C."/>
            <person name="Pinto D."/>
            <person name="Vollmers J."/>
            <person name="Rivas-Marin E."/>
            <person name="Kohn T."/>
            <person name="Peeters S.H."/>
            <person name="Heuer A."/>
            <person name="Rast P."/>
            <person name="Oberbeckmann S."/>
            <person name="Bunk B."/>
            <person name="Jeske O."/>
            <person name="Meyerdierks A."/>
            <person name="Storesund J.E."/>
            <person name="Kallscheuer N."/>
            <person name="Luecker S."/>
            <person name="Lage O.M."/>
            <person name="Pohl T."/>
            <person name="Merkel B.J."/>
            <person name="Hornburger P."/>
            <person name="Mueller R.-W."/>
            <person name="Bruemmer F."/>
            <person name="Labrenz M."/>
            <person name="Spormann A.M."/>
            <person name="Op den Camp H."/>
            <person name="Overmann J."/>
            <person name="Amann R."/>
            <person name="Jetten M.S.M."/>
            <person name="Mascher T."/>
            <person name="Medema M.H."/>
            <person name="Devos D.P."/>
            <person name="Kaster A.-K."/>
            <person name="Ovreas L."/>
            <person name="Rohde M."/>
            <person name="Galperin M.Y."/>
            <person name="Jogler C."/>
        </authorList>
    </citation>
    <scope>NUCLEOTIDE SEQUENCE [LARGE SCALE GENOMIC DNA]</scope>
    <source>
        <strain evidence="2 3">Pan216</strain>
    </source>
</reference>
<keyword evidence="1" id="KW-1133">Transmembrane helix</keyword>
<feature type="transmembrane region" description="Helical" evidence="1">
    <location>
        <begin position="34"/>
        <end position="60"/>
    </location>
</feature>
<dbReference type="Proteomes" id="UP000317093">
    <property type="component" value="Chromosome"/>
</dbReference>
<accession>A0A518B508</accession>
<feature type="transmembrane region" description="Helical" evidence="1">
    <location>
        <begin position="96"/>
        <end position="117"/>
    </location>
</feature>
<keyword evidence="3" id="KW-1185">Reference proteome</keyword>
<keyword evidence="1" id="KW-0812">Transmembrane</keyword>
<evidence type="ECO:0000256" key="1">
    <source>
        <dbReference type="SAM" id="Phobius"/>
    </source>
</evidence>
<gene>
    <name evidence="2" type="ORF">Pan216_29250</name>
</gene>
<dbReference type="EMBL" id="CP036279">
    <property type="protein sequence ID" value="QDU62059.1"/>
    <property type="molecule type" value="Genomic_DNA"/>
</dbReference>
<feature type="transmembrane region" description="Helical" evidence="1">
    <location>
        <begin position="72"/>
        <end position="90"/>
    </location>
</feature>
<feature type="transmembrane region" description="Helical" evidence="1">
    <location>
        <begin position="129"/>
        <end position="152"/>
    </location>
</feature>
<dbReference type="KEGG" id="knv:Pan216_29250"/>
<sequence>MNWIKWGLLVYATLAAKTVLGPELQGWEFLPDGVLVIAILALITIEHPLAFAIAGLIGFADGLLWGPKLGSTMLSIVVIGYAFGGIKHWFAMDKLFRSVGVAWFLASAVLLSRTSLLQYLAHRSVDLEAIIVPAVWEGFLTGTAVVAVAYVFDRIGKLYETVFRSSGGAQTA</sequence>
<proteinExistence type="predicted"/>
<organism evidence="2 3">
    <name type="scientific">Kolteria novifilia</name>
    <dbReference type="NCBI Taxonomy" id="2527975"/>
    <lineage>
        <taxon>Bacteria</taxon>
        <taxon>Pseudomonadati</taxon>
        <taxon>Planctomycetota</taxon>
        <taxon>Planctomycetia</taxon>
        <taxon>Kolteriales</taxon>
        <taxon>Kolteriaceae</taxon>
        <taxon>Kolteria</taxon>
    </lineage>
</organism>
<evidence type="ECO:0000313" key="2">
    <source>
        <dbReference type="EMBL" id="QDU62059.1"/>
    </source>
</evidence>
<dbReference type="AlphaFoldDB" id="A0A518B508"/>